<dbReference type="Gene3D" id="3.30.450.40">
    <property type="match status" value="1"/>
</dbReference>
<dbReference type="SMART" id="SM00346">
    <property type="entry name" value="HTH_ICLR"/>
    <property type="match status" value="1"/>
</dbReference>
<dbReference type="InterPro" id="IPR014757">
    <property type="entry name" value="Tscrpt_reg_IclR_C"/>
</dbReference>
<evidence type="ECO:0000259" key="5">
    <source>
        <dbReference type="PROSITE" id="PS51078"/>
    </source>
</evidence>
<reference evidence="6 7" key="1">
    <citation type="submission" date="2022-06" db="EMBL/GenBank/DDBJ databases">
        <title>Roseomonas CN29.</title>
        <authorList>
            <person name="Cheng Y."/>
            <person name="He X."/>
        </authorList>
    </citation>
    <scope>NUCLEOTIDE SEQUENCE [LARGE SCALE GENOMIC DNA]</scope>
    <source>
        <strain evidence="6 7">CN29</strain>
    </source>
</reference>
<gene>
    <name evidence="6" type="ORF">NRP21_17555</name>
</gene>
<dbReference type="Proteomes" id="UP001524642">
    <property type="component" value="Unassembled WGS sequence"/>
</dbReference>
<keyword evidence="7" id="KW-1185">Reference proteome</keyword>
<organism evidence="6 7">
    <name type="scientific">Roseomonas populi</name>
    <dbReference type="NCBI Taxonomy" id="3121582"/>
    <lineage>
        <taxon>Bacteria</taxon>
        <taxon>Pseudomonadati</taxon>
        <taxon>Pseudomonadota</taxon>
        <taxon>Alphaproteobacteria</taxon>
        <taxon>Acetobacterales</taxon>
        <taxon>Roseomonadaceae</taxon>
        <taxon>Roseomonas</taxon>
    </lineage>
</organism>
<dbReference type="InterPro" id="IPR029016">
    <property type="entry name" value="GAF-like_dom_sf"/>
</dbReference>
<keyword evidence="2" id="KW-0238">DNA-binding</keyword>
<dbReference type="SUPFAM" id="SSF46785">
    <property type="entry name" value="Winged helix' DNA-binding domain"/>
    <property type="match status" value="1"/>
</dbReference>
<evidence type="ECO:0000256" key="3">
    <source>
        <dbReference type="ARBA" id="ARBA00023163"/>
    </source>
</evidence>
<comment type="caution">
    <text evidence="6">The sequence shown here is derived from an EMBL/GenBank/DDBJ whole genome shotgun (WGS) entry which is preliminary data.</text>
</comment>
<dbReference type="EMBL" id="JANJOU010000016">
    <property type="protein sequence ID" value="MCR0983864.1"/>
    <property type="molecule type" value="Genomic_DNA"/>
</dbReference>
<dbReference type="PROSITE" id="PS51078">
    <property type="entry name" value="ICLR_ED"/>
    <property type="match status" value="1"/>
</dbReference>
<dbReference type="PROSITE" id="PS51077">
    <property type="entry name" value="HTH_ICLR"/>
    <property type="match status" value="1"/>
</dbReference>
<dbReference type="Pfam" id="PF01614">
    <property type="entry name" value="IclR_C"/>
    <property type="match status" value="1"/>
</dbReference>
<feature type="domain" description="HTH iclR-type" evidence="4">
    <location>
        <begin position="2"/>
        <end position="64"/>
    </location>
</feature>
<evidence type="ECO:0000259" key="4">
    <source>
        <dbReference type="PROSITE" id="PS51077"/>
    </source>
</evidence>
<accession>A0ABT1X6Y1</accession>
<dbReference type="InterPro" id="IPR005471">
    <property type="entry name" value="Tscrpt_reg_IclR_N"/>
</dbReference>
<dbReference type="RefSeq" id="WP_257717528.1">
    <property type="nucleotide sequence ID" value="NZ_JANJOU010000016.1"/>
</dbReference>
<name>A0ABT1X6Y1_9PROT</name>
<protein>
    <submittedName>
        <fullName evidence="6">IclR family transcriptional regulator</fullName>
    </submittedName>
</protein>
<proteinExistence type="predicted"/>
<evidence type="ECO:0000256" key="1">
    <source>
        <dbReference type="ARBA" id="ARBA00023015"/>
    </source>
</evidence>
<dbReference type="PANTHER" id="PTHR30136">
    <property type="entry name" value="HELIX-TURN-HELIX TRANSCRIPTIONAL REGULATOR, ICLR FAMILY"/>
    <property type="match status" value="1"/>
</dbReference>
<dbReference type="InterPro" id="IPR036390">
    <property type="entry name" value="WH_DNA-bd_sf"/>
</dbReference>
<dbReference type="Gene3D" id="1.10.10.10">
    <property type="entry name" value="Winged helix-like DNA-binding domain superfamily/Winged helix DNA-binding domain"/>
    <property type="match status" value="1"/>
</dbReference>
<dbReference type="Pfam" id="PF09339">
    <property type="entry name" value="HTH_IclR"/>
    <property type="match status" value="1"/>
</dbReference>
<keyword evidence="3" id="KW-0804">Transcription</keyword>
<dbReference type="InterPro" id="IPR050707">
    <property type="entry name" value="HTH_MetabolicPath_Reg"/>
</dbReference>
<dbReference type="InterPro" id="IPR036388">
    <property type="entry name" value="WH-like_DNA-bd_sf"/>
</dbReference>
<keyword evidence="1" id="KW-0805">Transcription regulation</keyword>
<feature type="domain" description="IclR-ED" evidence="5">
    <location>
        <begin position="65"/>
        <end position="255"/>
    </location>
</feature>
<sequence>MTNQRERPLAILELLAPHAAGLPLHVVADRLGIPRSATHRLLGDLRASGYVRQDEEGGPYRLTARIASLAFTYLSANGITDIAQPVLDRLAEQAGELVRLAVIDGDRLTWVAKAQGARHGLRYDPDPDAGAEVRLSCTANGYAWLGTMEDDAALELVARQGFSAGAEAGPGAPRGVAGLLDSLKETRRRGYAVAHETYEAGTSAMAAAIRRPGSGSVCGTVSIAGPSARLTGARMEALAQVLLGAAEELAAASGASPLFAPALARVA</sequence>
<dbReference type="SUPFAM" id="SSF55781">
    <property type="entry name" value="GAF domain-like"/>
    <property type="match status" value="1"/>
</dbReference>
<evidence type="ECO:0000313" key="7">
    <source>
        <dbReference type="Proteomes" id="UP001524642"/>
    </source>
</evidence>
<evidence type="ECO:0000313" key="6">
    <source>
        <dbReference type="EMBL" id="MCR0983864.1"/>
    </source>
</evidence>
<dbReference type="PANTHER" id="PTHR30136:SF35">
    <property type="entry name" value="HTH-TYPE TRANSCRIPTIONAL REGULATOR RV1719"/>
    <property type="match status" value="1"/>
</dbReference>
<evidence type="ECO:0000256" key="2">
    <source>
        <dbReference type="ARBA" id="ARBA00023125"/>
    </source>
</evidence>